<dbReference type="EMBL" id="JACCEL010000001">
    <property type="protein sequence ID" value="MBG9977249.1"/>
    <property type="molecule type" value="Genomic_DNA"/>
</dbReference>
<name>A0ABS0LII3_9LACT</name>
<protein>
    <submittedName>
        <fullName evidence="1">Uncharacterized protein</fullName>
    </submittedName>
</protein>
<accession>A0ABS0LII3</accession>
<evidence type="ECO:0000313" key="2">
    <source>
        <dbReference type="Proteomes" id="UP000823401"/>
    </source>
</evidence>
<organism evidence="1 2">
    <name type="scientific">Ruoffia tabacinasalis</name>
    <dbReference type="NCBI Taxonomy" id="87458"/>
    <lineage>
        <taxon>Bacteria</taxon>
        <taxon>Bacillati</taxon>
        <taxon>Bacillota</taxon>
        <taxon>Bacilli</taxon>
        <taxon>Lactobacillales</taxon>
        <taxon>Aerococcaceae</taxon>
        <taxon>Ruoffia</taxon>
    </lineage>
</organism>
<evidence type="ECO:0000313" key="1">
    <source>
        <dbReference type="EMBL" id="MBG9977249.1"/>
    </source>
</evidence>
<reference evidence="1 2" key="1">
    <citation type="submission" date="2020-07" db="EMBL/GenBank/DDBJ databases">
        <title>Facklamia lactis sp. nov., isolated from raw milk.</title>
        <authorList>
            <person name="Doll E.V."/>
            <person name="Huptas C."/>
            <person name="Staib L."/>
            <person name="Wenning M."/>
            <person name="Scherer S."/>
        </authorList>
    </citation>
    <scope>NUCLEOTIDE SEQUENCE [LARGE SCALE GENOMIC DNA]</scope>
    <source>
        <strain evidence="1 2">DSM 104272</strain>
    </source>
</reference>
<dbReference type="Proteomes" id="UP000823401">
    <property type="component" value="Unassembled WGS sequence"/>
</dbReference>
<keyword evidence="2" id="KW-1185">Reference proteome</keyword>
<proteinExistence type="predicted"/>
<gene>
    <name evidence="1" type="ORF">HYQ42_00495</name>
</gene>
<dbReference type="RefSeq" id="WP_197103127.1">
    <property type="nucleotide sequence ID" value="NZ_JACCEL010000001.1"/>
</dbReference>
<comment type="caution">
    <text evidence="1">The sequence shown here is derived from an EMBL/GenBank/DDBJ whole genome shotgun (WGS) entry which is preliminary data.</text>
</comment>
<sequence length="64" mass="7900">MDINTKINLQDKKYRHTSMDLLYRLEIGTLTQQEYITEMKKLSYEYNKEFALICKFKNTWEEKE</sequence>